<evidence type="ECO:0000256" key="2">
    <source>
        <dbReference type="SAM" id="MobiDB-lite"/>
    </source>
</evidence>
<keyword evidence="3" id="KW-0614">Plasmid</keyword>
<dbReference type="AlphaFoldDB" id="A0A1L7GYL5"/>
<gene>
    <name evidence="3" type="ORF">BUW47_11430</name>
</gene>
<reference evidence="3 4" key="1">
    <citation type="submission" date="2016-12" db="EMBL/GenBank/DDBJ databases">
        <title>Complete Genome Sequence of Lactobacillus fermentum Strain SNUV175, a Probiotic for Treatment of Bacterial Vaginosis.</title>
        <authorList>
            <person name="Lee S."/>
            <person name="You H.J."/>
            <person name="Kwon B."/>
            <person name="Ko G."/>
        </authorList>
    </citation>
    <scope>NUCLEOTIDE SEQUENCE [LARGE SCALE GENOMIC DNA]</scope>
    <source>
        <strain evidence="3 4">SNUV175</strain>
        <plasmid evidence="4">psnu175-4</plasmid>
    </source>
</reference>
<accession>A0A1L7GYL5</accession>
<feature type="region of interest" description="Disordered" evidence="2">
    <location>
        <begin position="96"/>
        <end position="124"/>
    </location>
</feature>
<evidence type="ECO:0000256" key="1">
    <source>
        <dbReference type="SAM" id="Coils"/>
    </source>
</evidence>
<name>A0A1L7GYL5_LIMFE</name>
<feature type="coiled-coil region" evidence="1">
    <location>
        <begin position="1"/>
        <end position="42"/>
    </location>
</feature>
<dbReference type="Proteomes" id="UP000185427">
    <property type="component" value="Plasmid pSNU175-4"/>
</dbReference>
<evidence type="ECO:0000313" key="3">
    <source>
        <dbReference type="EMBL" id="APU47029.1"/>
    </source>
</evidence>
<dbReference type="OrthoDB" id="9873839at2"/>
<organism evidence="3 4">
    <name type="scientific">Limosilactobacillus fermentum</name>
    <name type="common">Lactobacillus fermentum</name>
    <dbReference type="NCBI Taxonomy" id="1613"/>
    <lineage>
        <taxon>Bacteria</taxon>
        <taxon>Bacillati</taxon>
        <taxon>Bacillota</taxon>
        <taxon>Bacilli</taxon>
        <taxon>Lactobacillales</taxon>
        <taxon>Lactobacillaceae</taxon>
        <taxon>Limosilactobacillus</taxon>
    </lineage>
</organism>
<dbReference type="RefSeq" id="WP_075667802.1">
    <property type="nucleotide sequence ID" value="NZ_CP019033.1"/>
</dbReference>
<keyword evidence="1" id="KW-0175">Coiled coil</keyword>
<proteinExistence type="predicted"/>
<protein>
    <submittedName>
        <fullName evidence="3">Uncharacterized protein</fullName>
    </submittedName>
</protein>
<geneLocation type="plasmid" evidence="4">
    <name>psnu175-4</name>
</geneLocation>
<dbReference type="EMBL" id="CP019033">
    <property type="protein sequence ID" value="APU47029.1"/>
    <property type="molecule type" value="Genomic_DNA"/>
</dbReference>
<sequence>MTDYYDEIKDLQAKQSQLEEDYLNEERRVKQVQETMDQTNQQLHQSFYEILEDTLAVIGDEDDDLRQQAVHNFEQSDQELSETYRKSANEVQEEWDDFQVKNKQSRQELSDQITKLKGKESSDG</sequence>
<evidence type="ECO:0000313" key="4">
    <source>
        <dbReference type="Proteomes" id="UP000185427"/>
    </source>
</evidence>